<dbReference type="GO" id="GO:0005634">
    <property type="term" value="C:nucleus"/>
    <property type="evidence" value="ECO:0007669"/>
    <property type="project" value="TreeGrafter"/>
</dbReference>
<evidence type="ECO:0000313" key="8">
    <source>
        <dbReference type="Proteomes" id="UP001163046"/>
    </source>
</evidence>
<dbReference type="EC" id="5.6.2.2" evidence="3"/>
<organism evidence="7 8">
    <name type="scientific">Desmophyllum pertusum</name>
    <dbReference type="NCBI Taxonomy" id="174260"/>
    <lineage>
        <taxon>Eukaryota</taxon>
        <taxon>Metazoa</taxon>
        <taxon>Cnidaria</taxon>
        <taxon>Anthozoa</taxon>
        <taxon>Hexacorallia</taxon>
        <taxon>Scleractinia</taxon>
        <taxon>Caryophylliina</taxon>
        <taxon>Caryophylliidae</taxon>
        <taxon>Desmophyllum</taxon>
    </lineage>
</organism>
<dbReference type="GO" id="GO:0003918">
    <property type="term" value="F:DNA topoisomerase type II (double strand cut, ATP-hydrolyzing) activity"/>
    <property type="evidence" value="ECO:0007669"/>
    <property type="project" value="UniProtKB-EC"/>
</dbReference>
<dbReference type="InterPro" id="IPR050634">
    <property type="entry name" value="DNA_Topoisomerase_II"/>
</dbReference>
<name>A0A9W9YKB1_9CNID</name>
<dbReference type="EMBL" id="MU827332">
    <property type="protein sequence ID" value="KAJ7354841.1"/>
    <property type="molecule type" value="Genomic_DNA"/>
</dbReference>
<keyword evidence="4" id="KW-0799">Topoisomerase</keyword>
<evidence type="ECO:0000256" key="4">
    <source>
        <dbReference type="ARBA" id="ARBA00023029"/>
    </source>
</evidence>
<gene>
    <name evidence="7" type="primary">TOP2A_1</name>
    <name evidence="7" type="ORF">OS493_029847</name>
</gene>
<keyword evidence="5" id="KW-0238">DNA-binding</keyword>
<comment type="caution">
    <text evidence="7">The sequence shown here is derived from an EMBL/GenBank/DDBJ whole genome shotgun (WGS) entry which is preliminary data.</text>
</comment>
<dbReference type="OrthoDB" id="5850017at2759"/>
<dbReference type="GO" id="GO:0000819">
    <property type="term" value="P:sister chromatid segregation"/>
    <property type="evidence" value="ECO:0007669"/>
    <property type="project" value="TreeGrafter"/>
</dbReference>
<accession>A0A9W9YKB1</accession>
<dbReference type="GO" id="GO:0003677">
    <property type="term" value="F:DNA binding"/>
    <property type="evidence" value="ECO:0007669"/>
    <property type="project" value="UniProtKB-KW"/>
</dbReference>
<dbReference type="Proteomes" id="UP001163046">
    <property type="component" value="Unassembled WGS sequence"/>
</dbReference>
<evidence type="ECO:0000256" key="6">
    <source>
        <dbReference type="ARBA" id="ARBA00023235"/>
    </source>
</evidence>
<sequence length="80" mass="8959">MTLRAKAFGSTCDFSDKFVKQVNQCGVVEHIMNWIKFKAQTQLPQEMVRRAKTAKQSAAFLKLDDANDAGGRNLYIAVAH</sequence>
<evidence type="ECO:0000256" key="2">
    <source>
        <dbReference type="ARBA" id="ARBA00001946"/>
    </source>
</evidence>
<dbReference type="AlphaFoldDB" id="A0A9W9YKB1"/>
<protein>
    <recommendedName>
        <fullName evidence="3">DNA topoisomerase (ATP-hydrolyzing)</fullName>
        <ecNumber evidence="3">5.6.2.2</ecNumber>
    </recommendedName>
</protein>
<evidence type="ECO:0000256" key="3">
    <source>
        <dbReference type="ARBA" id="ARBA00012895"/>
    </source>
</evidence>
<dbReference type="PANTHER" id="PTHR10169:SF38">
    <property type="entry name" value="DNA TOPOISOMERASE 2"/>
    <property type="match status" value="1"/>
</dbReference>
<evidence type="ECO:0000256" key="5">
    <source>
        <dbReference type="ARBA" id="ARBA00023125"/>
    </source>
</evidence>
<keyword evidence="6 7" id="KW-0413">Isomerase</keyword>
<dbReference type="PANTHER" id="PTHR10169">
    <property type="entry name" value="DNA TOPOISOMERASE/GYRASE"/>
    <property type="match status" value="1"/>
</dbReference>
<evidence type="ECO:0000313" key="7">
    <source>
        <dbReference type="EMBL" id="KAJ7354841.1"/>
    </source>
</evidence>
<dbReference type="GO" id="GO:0000712">
    <property type="term" value="P:resolution of meiotic recombination intermediates"/>
    <property type="evidence" value="ECO:0007669"/>
    <property type="project" value="TreeGrafter"/>
</dbReference>
<comment type="catalytic activity">
    <reaction evidence="1">
        <text>ATP-dependent breakage, passage and rejoining of double-stranded DNA.</text>
        <dbReference type="EC" id="5.6.2.2"/>
    </reaction>
</comment>
<evidence type="ECO:0000256" key="1">
    <source>
        <dbReference type="ARBA" id="ARBA00000185"/>
    </source>
</evidence>
<reference evidence="7" key="1">
    <citation type="submission" date="2023-01" db="EMBL/GenBank/DDBJ databases">
        <title>Genome assembly of the deep-sea coral Lophelia pertusa.</title>
        <authorList>
            <person name="Herrera S."/>
            <person name="Cordes E."/>
        </authorList>
    </citation>
    <scope>NUCLEOTIDE SEQUENCE</scope>
    <source>
        <strain evidence="7">USNM1676648</strain>
        <tissue evidence="7">Polyp</tissue>
    </source>
</reference>
<proteinExistence type="predicted"/>
<comment type="cofactor">
    <cofactor evidence="2">
        <name>Mg(2+)</name>
        <dbReference type="ChEBI" id="CHEBI:18420"/>
    </cofactor>
</comment>
<keyword evidence="8" id="KW-1185">Reference proteome</keyword>